<dbReference type="Proteomes" id="UP000244870">
    <property type="component" value="Chromosome"/>
</dbReference>
<accession>A0A2S1KQ53</accession>
<dbReference type="AlphaFoldDB" id="A0A2S1KQ53"/>
<evidence type="ECO:0000313" key="2">
    <source>
        <dbReference type="Proteomes" id="UP000244870"/>
    </source>
</evidence>
<organism evidence="1 2">
    <name type="scientific">Weissella cibaria</name>
    <dbReference type="NCBI Taxonomy" id="137591"/>
    <lineage>
        <taxon>Bacteria</taxon>
        <taxon>Bacillati</taxon>
        <taxon>Bacillota</taxon>
        <taxon>Bacilli</taxon>
        <taxon>Lactobacillales</taxon>
        <taxon>Lactobacillaceae</taxon>
        <taxon>Weissella</taxon>
    </lineage>
</organism>
<dbReference type="RefSeq" id="WP_108730136.1">
    <property type="nucleotide sequence ID" value="NZ_CP020928.1"/>
</dbReference>
<dbReference type="EMBL" id="CP020928">
    <property type="protein sequence ID" value="AWF95126.1"/>
    <property type="molecule type" value="Genomic_DNA"/>
</dbReference>
<name>A0A2S1KQ53_9LACO</name>
<sequence length="67" mass="7724">MAIAGVEPEYDMRALVEHAPAYVPQGFALYPEEQVREILINFANSKNAMRRDMTAEQIVDYFMERGE</sequence>
<gene>
    <name evidence="1" type="ORF">B6254_0716</name>
</gene>
<proteinExistence type="predicted"/>
<evidence type="ECO:0000313" key="1">
    <source>
        <dbReference type="EMBL" id="AWF95126.1"/>
    </source>
</evidence>
<protein>
    <submittedName>
        <fullName evidence="1">Uncharacterized protein</fullName>
    </submittedName>
</protein>
<reference evidence="1 2" key="1">
    <citation type="submission" date="2017-04" db="EMBL/GenBank/DDBJ databases">
        <title>Weissella cibaria strain m2 complete genome.</title>
        <authorList>
            <person name="Pan Q."/>
            <person name="Tan M."/>
            <person name="Yao F."/>
            <person name="Su S."/>
        </authorList>
    </citation>
    <scope>NUCLEOTIDE SEQUENCE [LARGE SCALE GENOMIC DNA]</scope>
    <source>
        <strain evidence="1 2">M2</strain>
    </source>
</reference>